<dbReference type="InterPro" id="IPR001356">
    <property type="entry name" value="HD"/>
</dbReference>
<feature type="coiled-coil region" evidence="11">
    <location>
        <begin position="130"/>
        <end position="171"/>
    </location>
</feature>
<keyword evidence="11" id="KW-0175">Coiled coil</keyword>
<evidence type="ECO:0000256" key="5">
    <source>
        <dbReference type="ARBA" id="ARBA00023163"/>
    </source>
</evidence>
<comment type="subcellular location">
    <subcellularLocation>
        <location evidence="1 8 9">Nucleus</location>
    </subcellularLocation>
</comment>
<dbReference type="SUPFAM" id="SSF46689">
    <property type="entry name" value="Homeodomain-like"/>
    <property type="match status" value="1"/>
</dbReference>
<gene>
    <name evidence="14" type="ORF">ACH5RR_011159</name>
</gene>
<dbReference type="CDD" id="cd00086">
    <property type="entry name" value="homeodomain"/>
    <property type="match status" value="1"/>
</dbReference>
<dbReference type="FunFam" id="1.10.10.60:FF:000200">
    <property type="entry name" value="Homeobox-leucine zipper protein ATHB-13"/>
    <property type="match status" value="1"/>
</dbReference>
<comment type="caution">
    <text evidence="14">The sequence shown here is derived from an EMBL/GenBank/DDBJ whole genome shotgun (WGS) entry which is preliminary data.</text>
</comment>
<reference evidence="14 15" key="1">
    <citation type="submission" date="2024-11" db="EMBL/GenBank/DDBJ databases">
        <title>A near-complete genome assembly of Cinchona calisaya.</title>
        <authorList>
            <person name="Lian D.C."/>
            <person name="Zhao X.W."/>
            <person name="Wei L."/>
        </authorList>
    </citation>
    <scope>NUCLEOTIDE SEQUENCE [LARGE SCALE GENOMIC DNA]</scope>
    <source>
        <tissue evidence="14">Nenye</tissue>
    </source>
</reference>
<comment type="similarity">
    <text evidence="7 10">Belongs to the HD-ZIP homeobox family. Class I subfamily.</text>
</comment>
<evidence type="ECO:0000256" key="8">
    <source>
        <dbReference type="PROSITE-ProRule" id="PRU00108"/>
    </source>
</evidence>
<dbReference type="SMART" id="SM00389">
    <property type="entry name" value="HOX"/>
    <property type="match status" value="1"/>
</dbReference>
<dbReference type="EMBL" id="JBJUIK010000005">
    <property type="protein sequence ID" value="KAL3526503.1"/>
    <property type="molecule type" value="Genomic_DNA"/>
</dbReference>
<dbReference type="Pfam" id="PF02183">
    <property type="entry name" value="HALZ"/>
    <property type="match status" value="1"/>
</dbReference>
<organism evidence="14 15">
    <name type="scientific">Cinchona calisaya</name>
    <dbReference type="NCBI Taxonomy" id="153742"/>
    <lineage>
        <taxon>Eukaryota</taxon>
        <taxon>Viridiplantae</taxon>
        <taxon>Streptophyta</taxon>
        <taxon>Embryophyta</taxon>
        <taxon>Tracheophyta</taxon>
        <taxon>Spermatophyta</taxon>
        <taxon>Magnoliopsida</taxon>
        <taxon>eudicotyledons</taxon>
        <taxon>Gunneridae</taxon>
        <taxon>Pentapetalae</taxon>
        <taxon>asterids</taxon>
        <taxon>lamiids</taxon>
        <taxon>Gentianales</taxon>
        <taxon>Rubiaceae</taxon>
        <taxon>Cinchonoideae</taxon>
        <taxon>Cinchoneae</taxon>
        <taxon>Cinchona</taxon>
    </lineage>
</organism>
<dbReference type="GO" id="GO:0005634">
    <property type="term" value="C:nucleus"/>
    <property type="evidence" value="ECO:0007669"/>
    <property type="project" value="UniProtKB-SubCell"/>
</dbReference>
<evidence type="ECO:0000256" key="4">
    <source>
        <dbReference type="ARBA" id="ARBA00023155"/>
    </source>
</evidence>
<dbReference type="PANTHER" id="PTHR24326:SF538">
    <property type="entry name" value="HOMEOBOX-LEUCINE ZIPPER PROTEIN HAT7"/>
    <property type="match status" value="1"/>
</dbReference>
<keyword evidence="6 8" id="KW-0539">Nucleus</keyword>
<sequence length="291" mass="32915">MIQSDMEAFFGSGSMFQDHEDDRLPSLNPSDDLFHGVSDGALMRRSMSFSGVDMSEEVHHHQQDDQEMSDDSAGGGAAPLGEKKKRLNSEQVKALEKSFEMGNKLEPERKMQLARSLGMQPRQVGIWFQNRRARWKNKQLEKDFKVLKRQLEVLESDNQLLRAQNKKFHSELLALKEKASSGRGGPINVNKENEASWSNGSENSIDVNLGTTSVESGLNSNSQPPINSHHVFPSTIGQPCPIFQQGSRRQDFQAPRNIDQTTSDEGLCNMFNTVDQEQPSFWPWPQQQNFH</sequence>
<dbReference type="Proteomes" id="UP001630127">
    <property type="component" value="Unassembled WGS sequence"/>
</dbReference>
<dbReference type="GO" id="GO:0003677">
    <property type="term" value="F:DNA binding"/>
    <property type="evidence" value="ECO:0007669"/>
    <property type="project" value="UniProtKB-UniRule"/>
</dbReference>
<evidence type="ECO:0000256" key="9">
    <source>
        <dbReference type="RuleBase" id="RU000682"/>
    </source>
</evidence>
<evidence type="ECO:0000256" key="2">
    <source>
        <dbReference type="ARBA" id="ARBA00023015"/>
    </source>
</evidence>
<evidence type="ECO:0000256" key="1">
    <source>
        <dbReference type="ARBA" id="ARBA00004123"/>
    </source>
</evidence>
<protein>
    <recommendedName>
        <fullName evidence="10">Homeobox-leucine zipper protein</fullName>
    </recommendedName>
    <alternativeName>
        <fullName evidence="10">HD-ZIP protein</fullName>
    </alternativeName>
    <alternativeName>
        <fullName evidence="10">Homeodomain transcription factor</fullName>
    </alternativeName>
</protein>
<dbReference type="GO" id="GO:0000981">
    <property type="term" value="F:DNA-binding transcription factor activity, RNA polymerase II-specific"/>
    <property type="evidence" value="ECO:0007669"/>
    <property type="project" value="UniProtKB-UniRule"/>
</dbReference>
<evidence type="ECO:0000256" key="7">
    <source>
        <dbReference type="ARBA" id="ARBA00025748"/>
    </source>
</evidence>
<dbReference type="InterPro" id="IPR045224">
    <property type="entry name" value="HDZip_class_I_plant"/>
</dbReference>
<name>A0ABD3A9V9_9GENT</name>
<evidence type="ECO:0000256" key="10">
    <source>
        <dbReference type="RuleBase" id="RU369038"/>
    </source>
</evidence>
<evidence type="ECO:0000313" key="14">
    <source>
        <dbReference type="EMBL" id="KAL3526503.1"/>
    </source>
</evidence>
<dbReference type="Gene3D" id="1.10.10.60">
    <property type="entry name" value="Homeodomain-like"/>
    <property type="match status" value="1"/>
</dbReference>
<evidence type="ECO:0000313" key="15">
    <source>
        <dbReference type="Proteomes" id="UP001630127"/>
    </source>
</evidence>
<dbReference type="PRINTS" id="PR00031">
    <property type="entry name" value="HTHREPRESSR"/>
</dbReference>
<evidence type="ECO:0000256" key="11">
    <source>
        <dbReference type="SAM" id="Coils"/>
    </source>
</evidence>
<evidence type="ECO:0000256" key="6">
    <source>
        <dbReference type="ARBA" id="ARBA00023242"/>
    </source>
</evidence>
<keyword evidence="15" id="KW-1185">Reference proteome</keyword>
<keyword evidence="2 10" id="KW-0805">Transcription regulation</keyword>
<dbReference type="InterPro" id="IPR009057">
    <property type="entry name" value="Homeodomain-like_sf"/>
</dbReference>
<feature type="compositionally biased region" description="Polar residues" evidence="12">
    <location>
        <begin position="195"/>
        <end position="206"/>
    </location>
</feature>
<dbReference type="PANTHER" id="PTHR24326">
    <property type="entry name" value="HOMEOBOX-LEUCINE ZIPPER PROTEIN"/>
    <property type="match status" value="1"/>
</dbReference>
<dbReference type="InterPro" id="IPR003106">
    <property type="entry name" value="Leu_zip_homeo"/>
</dbReference>
<keyword evidence="5 10" id="KW-0804">Transcription</keyword>
<feature type="DNA-binding region" description="Homeobox" evidence="8">
    <location>
        <begin position="80"/>
        <end position="139"/>
    </location>
</feature>
<accession>A0ABD3A9V9</accession>
<feature type="region of interest" description="Disordered" evidence="12">
    <location>
        <begin position="1"/>
        <end position="88"/>
    </location>
</feature>
<evidence type="ECO:0000256" key="12">
    <source>
        <dbReference type="SAM" id="MobiDB-lite"/>
    </source>
</evidence>
<keyword evidence="3 8" id="KW-0238">DNA-binding</keyword>
<dbReference type="InterPro" id="IPR000047">
    <property type="entry name" value="HTH_motif"/>
</dbReference>
<proteinExistence type="inferred from homology"/>
<dbReference type="PROSITE" id="PS50071">
    <property type="entry name" value="HOMEOBOX_2"/>
    <property type="match status" value="1"/>
</dbReference>
<feature type="domain" description="Homeobox" evidence="13">
    <location>
        <begin position="78"/>
        <end position="138"/>
    </location>
</feature>
<comment type="function">
    <text evidence="10">Transcription factor.</text>
</comment>
<feature type="region of interest" description="Disordered" evidence="12">
    <location>
        <begin position="179"/>
        <end position="206"/>
    </location>
</feature>
<evidence type="ECO:0000259" key="13">
    <source>
        <dbReference type="PROSITE" id="PS50071"/>
    </source>
</evidence>
<keyword evidence="4 8" id="KW-0371">Homeobox</keyword>
<evidence type="ECO:0000256" key="3">
    <source>
        <dbReference type="ARBA" id="ARBA00023125"/>
    </source>
</evidence>
<dbReference type="Pfam" id="PF00046">
    <property type="entry name" value="Homeodomain"/>
    <property type="match status" value="1"/>
</dbReference>
<dbReference type="AlphaFoldDB" id="A0ABD3A9V9"/>